<feature type="binding site" evidence="9">
    <location>
        <position position="88"/>
    </location>
    <ligand>
        <name>a divalent metal cation</name>
        <dbReference type="ChEBI" id="CHEBI:60240"/>
    </ligand>
</feature>
<dbReference type="Gene3D" id="3.40.800.20">
    <property type="entry name" value="Histone deacetylase domain"/>
    <property type="match status" value="1"/>
</dbReference>
<evidence type="ECO:0000256" key="9">
    <source>
        <dbReference type="PIRSR" id="PIRSR037913-3"/>
    </source>
</evidence>
<keyword evidence="4" id="KW-0378">Hydrolase</keyword>
<feature type="compositionally biased region" description="Acidic residues" evidence="10">
    <location>
        <begin position="327"/>
        <end position="337"/>
    </location>
</feature>
<dbReference type="AlphaFoldDB" id="A0A1D2M7U8"/>
<dbReference type="GO" id="GO:0141221">
    <property type="term" value="F:histone deacetylase activity, hydrolytic mechanism"/>
    <property type="evidence" value="ECO:0007669"/>
    <property type="project" value="UniProtKB-EC"/>
</dbReference>
<comment type="caution">
    <text evidence="12">The sequence shown here is derived from an EMBL/GenBank/DDBJ whole genome shotgun (WGS) entry which is preliminary data.</text>
</comment>
<dbReference type="OrthoDB" id="1918432at2759"/>
<evidence type="ECO:0000313" key="12">
    <source>
        <dbReference type="EMBL" id="ODM88994.1"/>
    </source>
</evidence>
<dbReference type="PANTHER" id="PTHR10625:SF10">
    <property type="entry name" value="HISTONE DEACETYLASE HDAC1"/>
    <property type="match status" value="1"/>
</dbReference>
<evidence type="ECO:0000256" key="8">
    <source>
        <dbReference type="PIRSR" id="PIRSR037913-2"/>
    </source>
</evidence>
<feature type="region of interest" description="Disordered" evidence="10">
    <location>
        <begin position="325"/>
        <end position="359"/>
    </location>
</feature>
<protein>
    <recommendedName>
        <fullName evidence="2">histone deacetylase</fullName>
        <ecNumber evidence="2">3.5.1.98</ecNumber>
    </recommendedName>
</protein>
<proteinExistence type="inferred from homology"/>
<gene>
    <name evidence="12" type="ORF">Ocin01_17688</name>
</gene>
<evidence type="ECO:0000313" key="13">
    <source>
        <dbReference type="Proteomes" id="UP000094527"/>
    </source>
</evidence>
<dbReference type="GO" id="GO:0046872">
    <property type="term" value="F:metal ion binding"/>
    <property type="evidence" value="ECO:0007669"/>
    <property type="project" value="UniProtKB-KW"/>
</dbReference>
<comment type="similarity">
    <text evidence="1">Belongs to the histone deacetylase family. HD type 1 subfamily.</text>
</comment>
<dbReference type="PIRSF" id="PIRSF037913">
    <property type="entry name" value="His_deacetylse_1"/>
    <property type="match status" value="1"/>
</dbReference>
<dbReference type="InterPro" id="IPR000286">
    <property type="entry name" value="HDACs"/>
</dbReference>
<reference evidence="12 13" key="1">
    <citation type="journal article" date="2016" name="Genome Biol. Evol.">
        <title>Gene Family Evolution Reflects Adaptation to Soil Environmental Stressors in the Genome of the Collembolan Orchesella cincta.</title>
        <authorList>
            <person name="Faddeeva-Vakhrusheva A."/>
            <person name="Derks M.F."/>
            <person name="Anvar S.Y."/>
            <person name="Agamennone V."/>
            <person name="Suring W."/>
            <person name="Smit S."/>
            <person name="van Straalen N.M."/>
            <person name="Roelofs D."/>
        </authorList>
    </citation>
    <scope>NUCLEOTIDE SEQUENCE [LARGE SCALE GENOMIC DNA]</scope>
    <source>
        <tissue evidence="12">Mixed pool</tissue>
    </source>
</reference>
<keyword evidence="3" id="KW-0678">Repressor</keyword>
<feature type="binding site" evidence="9">
    <location>
        <position position="86"/>
    </location>
    <ligand>
        <name>a divalent metal cation</name>
        <dbReference type="ChEBI" id="CHEBI:60240"/>
    </ligand>
</feature>
<evidence type="ECO:0000256" key="3">
    <source>
        <dbReference type="ARBA" id="ARBA00022491"/>
    </source>
</evidence>
<evidence type="ECO:0000256" key="10">
    <source>
        <dbReference type="SAM" id="MobiDB-lite"/>
    </source>
</evidence>
<dbReference type="Pfam" id="PF00850">
    <property type="entry name" value="Hist_deacetyl"/>
    <property type="match status" value="1"/>
</dbReference>
<dbReference type="InterPro" id="IPR023801">
    <property type="entry name" value="His_deacetylse_dom"/>
</dbReference>
<dbReference type="PRINTS" id="PR01270">
    <property type="entry name" value="HDASUPER"/>
</dbReference>
<evidence type="ECO:0000256" key="1">
    <source>
        <dbReference type="ARBA" id="ARBA00006457"/>
    </source>
</evidence>
<organism evidence="12 13">
    <name type="scientific">Orchesella cincta</name>
    <name type="common">Springtail</name>
    <name type="synonym">Podura cincta</name>
    <dbReference type="NCBI Taxonomy" id="48709"/>
    <lineage>
        <taxon>Eukaryota</taxon>
        <taxon>Metazoa</taxon>
        <taxon>Ecdysozoa</taxon>
        <taxon>Arthropoda</taxon>
        <taxon>Hexapoda</taxon>
        <taxon>Collembola</taxon>
        <taxon>Entomobryomorpha</taxon>
        <taxon>Entomobryoidea</taxon>
        <taxon>Orchesellidae</taxon>
        <taxon>Orchesellinae</taxon>
        <taxon>Orchesella</taxon>
    </lineage>
</organism>
<comment type="catalytic activity">
    <reaction evidence="6">
        <text>N(6)-acetyl-L-lysyl-[histone] + H2O = L-lysyl-[histone] + acetate</text>
        <dbReference type="Rhea" id="RHEA:58196"/>
        <dbReference type="Rhea" id="RHEA-COMP:9845"/>
        <dbReference type="Rhea" id="RHEA-COMP:11338"/>
        <dbReference type="ChEBI" id="CHEBI:15377"/>
        <dbReference type="ChEBI" id="CHEBI:29969"/>
        <dbReference type="ChEBI" id="CHEBI:30089"/>
        <dbReference type="ChEBI" id="CHEBI:61930"/>
        <dbReference type="EC" id="3.5.1.98"/>
    </reaction>
</comment>
<dbReference type="InterPro" id="IPR023696">
    <property type="entry name" value="Ureohydrolase_dom_sf"/>
</dbReference>
<feature type="binding site" evidence="8">
    <location>
        <position position="59"/>
    </location>
    <ligand>
        <name>substrate</name>
    </ligand>
</feature>
<dbReference type="GO" id="GO:0031507">
    <property type="term" value="P:heterochromatin formation"/>
    <property type="evidence" value="ECO:0007669"/>
    <property type="project" value="TreeGrafter"/>
</dbReference>
<dbReference type="OMA" id="DDADERC"/>
<feature type="binding site" evidence="9">
    <location>
        <position position="174"/>
    </location>
    <ligand>
        <name>a divalent metal cation</name>
        <dbReference type="ChEBI" id="CHEBI:60240"/>
    </ligand>
</feature>
<feature type="binding site" evidence="8">
    <location>
        <position position="9"/>
    </location>
    <ligand>
        <name>substrate</name>
    </ligand>
</feature>
<sequence>MEKFNIGKDCPVFDGLFDYCQLSAGGSISGAVKLNKEATDIAINWAGGLHHAKRCDASGFCYVNDIVLAIQELLKYHQRVLYVDIDVHHGDGVEEAFYTTDRVMTVSFHKYGNFFPGSGDLRDIGAGKGRYYTLNFPLKAGIDDDSYQSVFQPIISKVMESYRPAAVVLQCGADSLTGDRLGVFNLTLKGHANCVKFMMKYNLPLLLLGGGGYTIRNVARCWAYETAVALGVEDGIPNELPRNGYSRYFEPDFQLHLKPSEMANQNTKEYLEKIKVMLFENLRGLPCAPGVQLMEIPEDGMMQEVERDVEEVSIMASDKRMAKDNEFYDESDFEDEGDGGRSFMNRKRPRKEDMGIALR</sequence>
<keyword evidence="13" id="KW-1185">Reference proteome</keyword>
<feature type="active site" description="Proton acceptor" evidence="7">
    <location>
        <position position="51"/>
    </location>
</feature>
<evidence type="ECO:0000259" key="11">
    <source>
        <dbReference type="Pfam" id="PF00850"/>
    </source>
</evidence>
<dbReference type="PRINTS" id="PR01271">
    <property type="entry name" value="HISDACETLASE"/>
</dbReference>
<evidence type="ECO:0000256" key="5">
    <source>
        <dbReference type="ARBA" id="ARBA00022853"/>
    </source>
</evidence>
<dbReference type="GO" id="GO:0016581">
    <property type="term" value="C:NuRD complex"/>
    <property type="evidence" value="ECO:0007669"/>
    <property type="project" value="TreeGrafter"/>
</dbReference>
<evidence type="ECO:0000256" key="6">
    <source>
        <dbReference type="ARBA" id="ARBA00048287"/>
    </source>
</evidence>
<keyword evidence="9" id="KW-0479">Metal-binding</keyword>
<dbReference type="SUPFAM" id="SSF52768">
    <property type="entry name" value="Arginase/deacetylase"/>
    <property type="match status" value="1"/>
</dbReference>
<dbReference type="EMBL" id="LJIJ01002994">
    <property type="protein sequence ID" value="ODM88994.1"/>
    <property type="molecule type" value="Genomic_DNA"/>
</dbReference>
<keyword evidence="5" id="KW-0156">Chromatin regulator</keyword>
<dbReference type="Proteomes" id="UP000094527">
    <property type="component" value="Unassembled WGS sequence"/>
</dbReference>
<feature type="compositionally biased region" description="Basic and acidic residues" evidence="10">
    <location>
        <begin position="350"/>
        <end position="359"/>
    </location>
</feature>
<dbReference type="STRING" id="48709.A0A1D2M7U8"/>
<dbReference type="InterPro" id="IPR003084">
    <property type="entry name" value="HDAC_I/II"/>
</dbReference>
<dbReference type="PANTHER" id="PTHR10625">
    <property type="entry name" value="HISTONE DEACETYLASE HDAC1-RELATED"/>
    <property type="match status" value="1"/>
</dbReference>
<dbReference type="InterPro" id="IPR037138">
    <property type="entry name" value="His_deacetylse_dom_sf"/>
</dbReference>
<dbReference type="EC" id="3.5.1.98" evidence="2"/>
<feature type="binding site" evidence="8">
    <location>
        <position position="213"/>
    </location>
    <ligand>
        <name>substrate</name>
    </ligand>
</feature>
<evidence type="ECO:0000256" key="4">
    <source>
        <dbReference type="ARBA" id="ARBA00022801"/>
    </source>
</evidence>
<name>A0A1D2M7U8_ORCCI</name>
<evidence type="ECO:0000256" key="2">
    <source>
        <dbReference type="ARBA" id="ARBA00012111"/>
    </source>
</evidence>
<evidence type="ECO:0000256" key="7">
    <source>
        <dbReference type="PIRSR" id="PIRSR037913-1"/>
    </source>
</evidence>
<feature type="domain" description="Histone deacetylase" evidence="11">
    <location>
        <begin position="7"/>
        <end position="227"/>
    </location>
</feature>
<accession>A0A1D2M7U8</accession>